<protein>
    <submittedName>
        <fullName evidence="7">Putative translation initiation factor IF-2 subunit gamma</fullName>
    </submittedName>
</protein>
<dbReference type="GO" id="GO:0001731">
    <property type="term" value="P:formation of translation preinitiation complex"/>
    <property type="evidence" value="ECO:0007669"/>
    <property type="project" value="TreeGrafter"/>
</dbReference>
<sequence length="275" mass="29258">QTLGIQQIVIVQNKVDLISYEEALSNHQDITKFVKGTHAAKAPIIPISAQSGLNIDALIGAIESTIKTPERDESKEPIMHVLRSFDVNKPGIKLKNIKGGVIGGSLTQGTFNVGDEIEIKPGIMDEKKKTYEPLLTEITSLGTAAGIVDSVKPGGLVAIGTKLDPAMTRSDSFIGSVIGKPGTLPENSSQIILDVNLFDSAVGAAEDTKVLPIQVGELLRLNIGTAPILGKVTKIKSNNIEVELRRPACIFEGGNVAISRRITDRWRLIGAGILG</sequence>
<dbReference type="NCBIfam" id="NF003077">
    <property type="entry name" value="PRK04000.1"/>
    <property type="match status" value="1"/>
</dbReference>
<dbReference type="InterPro" id="IPR044127">
    <property type="entry name" value="eIF2g_dom_2"/>
</dbReference>
<dbReference type="InterPro" id="IPR027417">
    <property type="entry name" value="P-loop_NTPase"/>
</dbReference>
<evidence type="ECO:0000256" key="2">
    <source>
        <dbReference type="ARBA" id="ARBA00022741"/>
    </source>
</evidence>
<dbReference type="PANTHER" id="PTHR42854:SF3">
    <property type="entry name" value="EUKARYOTIC TRANSLATION INITIATION FACTOR 2 SUBUNIT 3-RELATED"/>
    <property type="match status" value="1"/>
</dbReference>
<keyword evidence="5" id="KW-0342">GTP-binding</keyword>
<dbReference type="GO" id="GO:0000049">
    <property type="term" value="F:tRNA binding"/>
    <property type="evidence" value="ECO:0007669"/>
    <property type="project" value="InterPro"/>
</dbReference>
<keyword evidence="8" id="KW-1185">Reference proteome</keyword>
<evidence type="ECO:0000313" key="7">
    <source>
        <dbReference type="EMBL" id="EPA05443.1"/>
    </source>
</evidence>
<dbReference type="PATRIC" id="fig|859192.6.peg.1301"/>
<dbReference type="PANTHER" id="PTHR42854">
    <property type="entry name" value="EUKARYOTIC TRANSLATION INITIATION FACTOR 2 SUBUNIT 3 FAMILY MEMBER"/>
    <property type="match status" value="1"/>
</dbReference>
<dbReference type="RefSeq" id="WP_010192333.1">
    <property type="nucleotide sequence ID" value="NZ_AHJG01000184.1"/>
</dbReference>
<accession>S2E3U3</accession>
<evidence type="ECO:0000259" key="6">
    <source>
        <dbReference type="Pfam" id="PF09173"/>
    </source>
</evidence>
<dbReference type="Pfam" id="PF09173">
    <property type="entry name" value="eIF2_C"/>
    <property type="match status" value="1"/>
</dbReference>
<keyword evidence="3" id="KW-0378">Hydrolase</keyword>
<comment type="caution">
    <text evidence="7">The sequence shown here is derived from an EMBL/GenBank/DDBJ whole genome shotgun (WGS) entry which is preliminary data.</text>
</comment>
<evidence type="ECO:0000256" key="1">
    <source>
        <dbReference type="ARBA" id="ARBA00022540"/>
    </source>
</evidence>
<dbReference type="SUPFAM" id="SSF52540">
    <property type="entry name" value="P-loop containing nucleoside triphosphate hydrolases"/>
    <property type="match status" value="1"/>
</dbReference>
<dbReference type="Proteomes" id="UP000014065">
    <property type="component" value="Unassembled WGS sequence"/>
</dbReference>
<dbReference type="SUPFAM" id="SSF50447">
    <property type="entry name" value="Translation proteins"/>
    <property type="match status" value="1"/>
</dbReference>
<keyword evidence="1 7" id="KW-0396">Initiation factor</keyword>
<dbReference type="SUPFAM" id="SSF50465">
    <property type="entry name" value="EF-Tu/eEF-1alpha/eIF2-gamma C-terminal domain"/>
    <property type="match status" value="1"/>
</dbReference>
<proteinExistence type="predicted"/>
<dbReference type="GO" id="GO:0003743">
    <property type="term" value="F:translation initiation factor activity"/>
    <property type="evidence" value="ECO:0007669"/>
    <property type="project" value="UniProtKB-KW"/>
</dbReference>
<dbReference type="Gene3D" id="2.40.30.10">
    <property type="entry name" value="Translation factors"/>
    <property type="match status" value="2"/>
</dbReference>
<dbReference type="GO" id="GO:0016787">
    <property type="term" value="F:hydrolase activity"/>
    <property type="evidence" value="ECO:0007669"/>
    <property type="project" value="UniProtKB-KW"/>
</dbReference>
<name>S2E3U3_9ARCH</name>
<dbReference type="EMBL" id="AHJG01000184">
    <property type="protein sequence ID" value="EPA05443.1"/>
    <property type="molecule type" value="Genomic_DNA"/>
</dbReference>
<evidence type="ECO:0000256" key="4">
    <source>
        <dbReference type="ARBA" id="ARBA00022917"/>
    </source>
</evidence>
<dbReference type="InterPro" id="IPR015256">
    <property type="entry name" value="eIF2g_C"/>
</dbReference>
<dbReference type="CDD" id="cd15490">
    <property type="entry name" value="eIF2_gamma_III"/>
    <property type="match status" value="1"/>
</dbReference>
<dbReference type="GO" id="GO:0005829">
    <property type="term" value="C:cytosol"/>
    <property type="evidence" value="ECO:0007669"/>
    <property type="project" value="TreeGrafter"/>
</dbReference>
<dbReference type="FunFam" id="2.40.30.10:FF:000009">
    <property type="entry name" value="Eukaryotic translation initiation factor 2 subunit gamma"/>
    <property type="match status" value="1"/>
</dbReference>
<reference evidence="7 8" key="1">
    <citation type="journal article" date="2012" name="J. Bacteriol.">
        <title>Genome Sequence of "Candidatus Nitrosoarchaeum limnia" BG20, a Low-Salinity Ammonia-Oxidizing Archaeon from the San Francisco Bay Estuary.</title>
        <authorList>
            <person name="Mosier A.C."/>
            <person name="Allen E.E."/>
            <person name="Kim M."/>
            <person name="Ferriera S."/>
            <person name="Francis C.A."/>
        </authorList>
    </citation>
    <scope>NUCLEOTIDE SEQUENCE [LARGE SCALE GENOMIC DNA]</scope>
    <source>
        <strain evidence="7 8">BG20</strain>
    </source>
</reference>
<evidence type="ECO:0000256" key="3">
    <source>
        <dbReference type="ARBA" id="ARBA00022801"/>
    </source>
</evidence>
<organism evidence="7 8">
    <name type="scientific">Candidatus Nitrosarchaeum limnium BG20</name>
    <dbReference type="NCBI Taxonomy" id="859192"/>
    <lineage>
        <taxon>Archaea</taxon>
        <taxon>Nitrososphaerota</taxon>
        <taxon>Nitrososphaeria</taxon>
        <taxon>Nitrosopumilales</taxon>
        <taxon>Nitrosopumilaceae</taxon>
        <taxon>Nitrosarchaeum</taxon>
    </lineage>
</organism>
<evidence type="ECO:0000313" key="8">
    <source>
        <dbReference type="Proteomes" id="UP000014065"/>
    </source>
</evidence>
<dbReference type="FunFam" id="2.40.30.10:FF:000075">
    <property type="entry name" value="Translation initiation factor 2 subunit gamma"/>
    <property type="match status" value="1"/>
</dbReference>
<dbReference type="InterPro" id="IPR050543">
    <property type="entry name" value="eIF2G"/>
</dbReference>
<gene>
    <name evidence="7" type="ORF">BG20_I2316</name>
</gene>
<dbReference type="GO" id="GO:0005525">
    <property type="term" value="F:GTP binding"/>
    <property type="evidence" value="ECO:0007669"/>
    <property type="project" value="UniProtKB-KW"/>
</dbReference>
<dbReference type="OrthoDB" id="7798at2157"/>
<dbReference type="InterPro" id="IPR009000">
    <property type="entry name" value="Transl_B-barrel_sf"/>
</dbReference>
<feature type="non-terminal residue" evidence="7">
    <location>
        <position position="1"/>
    </location>
</feature>
<dbReference type="AlphaFoldDB" id="S2E3U3"/>
<keyword evidence="2" id="KW-0547">Nucleotide-binding</keyword>
<dbReference type="InterPro" id="IPR009001">
    <property type="entry name" value="Transl_elong_EF1A/Init_IF2_C"/>
</dbReference>
<keyword evidence="4" id="KW-0648">Protein biosynthesis</keyword>
<feature type="domain" description="Initiation factor eIF2 gamma C-terminal" evidence="6">
    <location>
        <begin position="190"/>
        <end position="273"/>
    </location>
</feature>
<dbReference type="Gene3D" id="3.40.50.300">
    <property type="entry name" value="P-loop containing nucleotide triphosphate hydrolases"/>
    <property type="match status" value="1"/>
</dbReference>
<dbReference type="CDD" id="cd03688">
    <property type="entry name" value="eIF2_gamma_II"/>
    <property type="match status" value="1"/>
</dbReference>
<evidence type="ECO:0000256" key="5">
    <source>
        <dbReference type="ARBA" id="ARBA00023134"/>
    </source>
</evidence>